<dbReference type="Proteomes" id="UP000521943">
    <property type="component" value="Unassembled WGS sequence"/>
</dbReference>
<sequence length="571" mass="63491">MPKSPQGIEAWIEVDGKRVDEYKVKRTPVECFIPCETGKSFHVVCSLPPSLVKKGMHMITVDMDGYFVYVPNNDVEKNPSATEMTTLRFEEAISCTCVRPLGTPAERAGFEEGETLKTEFSALEAGWCSAYCENEAVSFGFEALAITDDDAYLNKPTLDYGIIGLRIYSVARFSEVVTRRVEGSTDGFSTGWFDSDTITLAKEKVPDDEEQGPDGLQIHEAAKDHRTHGVVYKDKRANTKRVINLSPEGKKEICAIFFEYRHIDVLRAMGIAPKEKLQRPANQATASGPARIPPAMGLRSDARNEERFEGEKIDQGGWERGQSPGKKGRDGGELENQGSDIKGEDSDYYEAGGDQIEEDELDDEDGFIEPGRVGALNPRHHTGVMEVADAGMKNPSETKQVKDEDFSDSVRVESNWPAGDHESDVKPPIADDQRQHTISQKLQVTQELTTLAQAIRRINEKNSELRKRAAVMRNLKQFEEFSRIWDLVESNNEETARLTERSAELNKALLEEELNAGRPRLKREPSSLTGVTKSGPNAKRGLDAGGAEVAKRVKRESNSAEAHKEIIDLTL</sequence>
<evidence type="ECO:0000256" key="2">
    <source>
        <dbReference type="SAM" id="MobiDB-lite"/>
    </source>
</evidence>
<evidence type="ECO:0000256" key="1">
    <source>
        <dbReference type="SAM" id="Coils"/>
    </source>
</evidence>
<gene>
    <name evidence="3" type="ORF">DFP72DRAFT_340769</name>
</gene>
<accession>A0A8H6I110</accession>
<keyword evidence="4" id="KW-1185">Reference proteome</keyword>
<feature type="coiled-coil region" evidence="1">
    <location>
        <begin position="448"/>
        <end position="475"/>
    </location>
</feature>
<feature type="compositionally biased region" description="Polar residues" evidence="2">
    <location>
        <begin position="526"/>
        <end position="535"/>
    </location>
</feature>
<dbReference type="OrthoDB" id="3364132at2759"/>
<evidence type="ECO:0000313" key="4">
    <source>
        <dbReference type="Proteomes" id="UP000521943"/>
    </source>
</evidence>
<dbReference type="AlphaFoldDB" id="A0A8H6I110"/>
<protein>
    <submittedName>
        <fullName evidence="3">Uncharacterized protein</fullName>
    </submittedName>
</protein>
<feature type="region of interest" description="Disordered" evidence="2">
    <location>
        <begin position="277"/>
        <end position="349"/>
    </location>
</feature>
<keyword evidence="1" id="KW-0175">Coiled coil</keyword>
<evidence type="ECO:0000313" key="3">
    <source>
        <dbReference type="EMBL" id="KAF6755416.1"/>
    </source>
</evidence>
<dbReference type="EMBL" id="JACGCI010000030">
    <property type="protein sequence ID" value="KAF6755416.1"/>
    <property type="molecule type" value="Genomic_DNA"/>
</dbReference>
<feature type="compositionally biased region" description="Basic and acidic residues" evidence="2">
    <location>
        <begin position="549"/>
        <end position="571"/>
    </location>
</feature>
<reference evidence="3 4" key="1">
    <citation type="submission" date="2020-07" db="EMBL/GenBank/DDBJ databases">
        <title>Comparative genomics of pyrophilous fungi reveals a link between fire events and developmental genes.</title>
        <authorList>
            <consortium name="DOE Joint Genome Institute"/>
            <person name="Steindorff A.S."/>
            <person name="Carver A."/>
            <person name="Calhoun S."/>
            <person name="Stillman K."/>
            <person name="Liu H."/>
            <person name="Lipzen A."/>
            <person name="Pangilinan J."/>
            <person name="Labutti K."/>
            <person name="Bruns T.D."/>
            <person name="Grigoriev I.V."/>
        </authorList>
    </citation>
    <scope>NUCLEOTIDE SEQUENCE [LARGE SCALE GENOMIC DNA]</scope>
    <source>
        <strain evidence="3 4">CBS 144469</strain>
    </source>
</reference>
<name>A0A8H6I110_9AGAR</name>
<proteinExistence type="predicted"/>
<feature type="region of interest" description="Disordered" evidence="2">
    <location>
        <begin position="516"/>
        <end position="571"/>
    </location>
</feature>
<organism evidence="3 4">
    <name type="scientific">Ephemerocybe angulata</name>
    <dbReference type="NCBI Taxonomy" id="980116"/>
    <lineage>
        <taxon>Eukaryota</taxon>
        <taxon>Fungi</taxon>
        <taxon>Dikarya</taxon>
        <taxon>Basidiomycota</taxon>
        <taxon>Agaricomycotina</taxon>
        <taxon>Agaricomycetes</taxon>
        <taxon>Agaricomycetidae</taxon>
        <taxon>Agaricales</taxon>
        <taxon>Agaricineae</taxon>
        <taxon>Psathyrellaceae</taxon>
        <taxon>Ephemerocybe</taxon>
    </lineage>
</organism>
<comment type="caution">
    <text evidence="3">The sequence shown here is derived from an EMBL/GenBank/DDBJ whole genome shotgun (WGS) entry which is preliminary data.</text>
</comment>
<feature type="compositionally biased region" description="Basic and acidic residues" evidence="2">
    <location>
        <begin position="300"/>
        <end position="314"/>
    </location>
</feature>